<evidence type="ECO:0000313" key="4">
    <source>
        <dbReference type="Proteomes" id="UP000001542"/>
    </source>
</evidence>
<keyword evidence="4" id="KW-1185">Reference proteome</keyword>
<feature type="compositionally biased region" description="Basic residues" evidence="2">
    <location>
        <begin position="317"/>
        <end position="329"/>
    </location>
</feature>
<dbReference type="Proteomes" id="UP000001542">
    <property type="component" value="Unassembled WGS sequence"/>
</dbReference>
<feature type="region of interest" description="Disordered" evidence="2">
    <location>
        <begin position="189"/>
        <end position="260"/>
    </location>
</feature>
<feature type="compositionally biased region" description="Basic and acidic residues" evidence="2">
    <location>
        <begin position="330"/>
        <end position="342"/>
    </location>
</feature>
<proteinExistence type="predicted"/>
<dbReference type="AlphaFoldDB" id="A2DVB0"/>
<feature type="coiled-coil region" evidence="1">
    <location>
        <begin position="355"/>
        <end position="471"/>
    </location>
</feature>
<dbReference type="InParanoid" id="A2DVB0"/>
<sequence length="710" mass="81608">MEEQKQNIVPNNEQDQSRPKKDSGKELPPINLFDYSKNDEINGTLLSPNTRSHSFSNFYVKEKANAPIPPSTPSLYPRKSQQQRKEIIKQKTSFVSLLKQDKSQCSDSEILIAHDLKINPPCPPPPVSSDTGHPKVRRFRGKLSENSDNEKPNENQAPNNKETNNLSNNSQAQNNSTKNLAKQQNLLNQAEKQEKSSDPDTRTVNSDSNFQNQNEISTSIPNTEQNQINSQKIPLQNDTDNNDTENFQNNEHVQDENDISEKEATKKLKIDTTVVGTLRIQGNNSFEILRDLSPKPPSSKSASDSDGSGNESTNSPPKRKPRTKLKKKVPSKDDLLESDEKTPKKKKIKIIKSAISEEDHNNEDLLARISILEAELQKERSSERIEKLESVITELKLENTELQNENSLLNRVLAKSRKRFEDLLKNSPSLTTEIRRRENAEAKLEEAYLTIAELQTNLQSKENELETYRAIKRKPIQQQQLATQSTEVVCKTVPNSEEIISQKIEENKDFNLLDIIDKDEQISNELKNIIDSHADDYCSDDSYSYSDSDDEINYGHVSGLLDKFVAERDNFSFLVDKERKRRILLRQKVDELTELLNASERNEIERRTAESRLSQTHERLSVVEQQIKRLQKENDALRFYVDSRTTFSANSQVIKLLREIFHLKAENRKLRPRKPLYVPPQRTKQERQQQEEVVVIFGDQRNIKKVPPIE</sequence>
<accession>A2DVB0</accession>
<feature type="region of interest" description="Disordered" evidence="2">
    <location>
        <begin position="1"/>
        <end position="34"/>
    </location>
</feature>
<evidence type="ECO:0000313" key="3">
    <source>
        <dbReference type="EMBL" id="EAY15706.1"/>
    </source>
</evidence>
<keyword evidence="1" id="KW-0175">Coiled coil</keyword>
<feature type="compositionally biased region" description="Polar residues" evidence="2">
    <location>
        <begin position="202"/>
        <end position="251"/>
    </location>
</feature>
<feature type="coiled-coil region" evidence="1">
    <location>
        <begin position="575"/>
        <end position="633"/>
    </location>
</feature>
<feature type="compositionally biased region" description="Polar residues" evidence="2">
    <location>
        <begin position="1"/>
        <end position="14"/>
    </location>
</feature>
<feature type="region of interest" description="Disordered" evidence="2">
    <location>
        <begin position="116"/>
        <end position="135"/>
    </location>
</feature>
<feature type="region of interest" description="Disordered" evidence="2">
    <location>
        <begin position="141"/>
        <end position="176"/>
    </location>
</feature>
<organism evidence="3 4">
    <name type="scientific">Trichomonas vaginalis (strain ATCC PRA-98 / G3)</name>
    <dbReference type="NCBI Taxonomy" id="412133"/>
    <lineage>
        <taxon>Eukaryota</taxon>
        <taxon>Metamonada</taxon>
        <taxon>Parabasalia</taxon>
        <taxon>Trichomonadida</taxon>
        <taxon>Trichomonadidae</taxon>
        <taxon>Trichomonas</taxon>
    </lineage>
</organism>
<evidence type="ECO:0000256" key="1">
    <source>
        <dbReference type="SAM" id="Coils"/>
    </source>
</evidence>
<feature type="compositionally biased region" description="Low complexity" evidence="2">
    <location>
        <begin position="298"/>
        <end position="309"/>
    </location>
</feature>
<dbReference type="VEuPathDB" id="TrichDB:TVAGG3_0632070"/>
<reference evidence="3" key="1">
    <citation type="submission" date="2006-10" db="EMBL/GenBank/DDBJ databases">
        <authorList>
            <person name="Amadeo P."/>
            <person name="Zhao Q."/>
            <person name="Wortman J."/>
            <person name="Fraser-Liggett C."/>
            <person name="Carlton J."/>
        </authorList>
    </citation>
    <scope>NUCLEOTIDE SEQUENCE</scope>
    <source>
        <strain evidence="3">G3</strain>
    </source>
</reference>
<evidence type="ECO:0000256" key="2">
    <source>
        <dbReference type="SAM" id="MobiDB-lite"/>
    </source>
</evidence>
<feature type="compositionally biased region" description="Basic and acidic residues" evidence="2">
    <location>
        <begin position="191"/>
        <end position="201"/>
    </location>
</feature>
<feature type="compositionally biased region" description="Basic and acidic residues" evidence="2">
    <location>
        <begin position="15"/>
        <end position="25"/>
    </location>
</feature>
<dbReference type="EMBL" id="DS113252">
    <property type="protein sequence ID" value="EAY15706.1"/>
    <property type="molecule type" value="Genomic_DNA"/>
</dbReference>
<dbReference type="SMR" id="A2DVB0"/>
<feature type="compositionally biased region" description="Basic and acidic residues" evidence="2">
    <location>
        <begin position="142"/>
        <end position="153"/>
    </location>
</feature>
<feature type="compositionally biased region" description="Low complexity" evidence="2">
    <location>
        <begin position="159"/>
        <end position="176"/>
    </location>
</feature>
<name>A2DVB0_TRIV3</name>
<dbReference type="KEGG" id="tva:4773713"/>
<protein>
    <submittedName>
        <fullName evidence="3">Uncharacterized protein</fullName>
    </submittedName>
</protein>
<dbReference type="VEuPathDB" id="TrichDB:TVAG_406200"/>
<gene>
    <name evidence="3" type="ORF">TVAG_406200</name>
</gene>
<dbReference type="RefSeq" id="XP_001327929.1">
    <property type="nucleotide sequence ID" value="XM_001327894.1"/>
</dbReference>
<reference evidence="3" key="2">
    <citation type="journal article" date="2007" name="Science">
        <title>Draft genome sequence of the sexually transmitted pathogen Trichomonas vaginalis.</title>
        <authorList>
            <person name="Carlton J.M."/>
            <person name="Hirt R.P."/>
            <person name="Silva J.C."/>
            <person name="Delcher A.L."/>
            <person name="Schatz M."/>
            <person name="Zhao Q."/>
            <person name="Wortman J.R."/>
            <person name="Bidwell S.L."/>
            <person name="Alsmark U.C.M."/>
            <person name="Besteiro S."/>
            <person name="Sicheritz-Ponten T."/>
            <person name="Noel C.J."/>
            <person name="Dacks J.B."/>
            <person name="Foster P.G."/>
            <person name="Simillion C."/>
            <person name="Van de Peer Y."/>
            <person name="Miranda-Saavedra D."/>
            <person name="Barton G.J."/>
            <person name="Westrop G.D."/>
            <person name="Mueller S."/>
            <person name="Dessi D."/>
            <person name="Fiori P.L."/>
            <person name="Ren Q."/>
            <person name="Paulsen I."/>
            <person name="Zhang H."/>
            <person name="Bastida-Corcuera F.D."/>
            <person name="Simoes-Barbosa A."/>
            <person name="Brown M.T."/>
            <person name="Hayes R.D."/>
            <person name="Mukherjee M."/>
            <person name="Okumura C.Y."/>
            <person name="Schneider R."/>
            <person name="Smith A.J."/>
            <person name="Vanacova S."/>
            <person name="Villalvazo M."/>
            <person name="Haas B.J."/>
            <person name="Pertea M."/>
            <person name="Feldblyum T.V."/>
            <person name="Utterback T.R."/>
            <person name="Shu C.L."/>
            <person name="Osoegawa K."/>
            <person name="de Jong P.J."/>
            <person name="Hrdy I."/>
            <person name="Horvathova L."/>
            <person name="Zubacova Z."/>
            <person name="Dolezal P."/>
            <person name="Malik S.B."/>
            <person name="Logsdon J.M. Jr."/>
            <person name="Henze K."/>
            <person name="Gupta A."/>
            <person name="Wang C.C."/>
            <person name="Dunne R.L."/>
            <person name="Upcroft J.A."/>
            <person name="Upcroft P."/>
            <person name="White O."/>
            <person name="Salzberg S.L."/>
            <person name="Tang P."/>
            <person name="Chiu C.-H."/>
            <person name="Lee Y.-S."/>
            <person name="Embley T.M."/>
            <person name="Coombs G.H."/>
            <person name="Mottram J.C."/>
            <person name="Tachezy J."/>
            <person name="Fraser-Liggett C.M."/>
            <person name="Johnson P.J."/>
        </authorList>
    </citation>
    <scope>NUCLEOTIDE SEQUENCE [LARGE SCALE GENOMIC DNA]</scope>
    <source>
        <strain evidence="3">G3</strain>
    </source>
</reference>
<feature type="region of interest" description="Disordered" evidence="2">
    <location>
        <begin position="287"/>
        <end position="347"/>
    </location>
</feature>